<evidence type="ECO:0000256" key="3">
    <source>
        <dbReference type="ARBA" id="ARBA00022723"/>
    </source>
</evidence>
<keyword evidence="5" id="KW-0408">Iron</keyword>
<dbReference type="Proteomes" id="UP001465976">
    <property type="component" value="Unassembled WGS sequence"/>
</dbReference>
<keyword evidence="3" id="KW-0479">Metal-binding</keyword>
<dbReference type="SUPFAM" id="SSF48264">
    <property type="entry name" value="Cytochrome P450"/>
    <property type="match status" value="1"/>
</dbReference>
<name>A0ABR3FF50_9AGAR</name>
<evidence type="ECO:0000313" key="7">
    <source>
        <dbReference type="EMBL" id="KAL0573798.1"/>
    </source>
</evidence>
<dbReference type="InterPro" id="IPR036396">
    <property type="entry name" value="Cyt_P450_sf"/>
</dbReference>
<evidence type="ECO:0000313" key="8">
    <source>
        <dbReference type="Proteomes" id="UP001465976"/>
    </source>
</evidence>
<keyword evidence="6" id="KW-1133">Transmembrane helix</keyword>
<dbReference type="CDD" id="cd11041">
    <property type="entry name" value="CYP503A1-like"/>
    <property type="match status" value="1"/>
</dbReference>
<gene>
    <name evidence="7" type="ORF">V5O48_008151</name>
</gene>
<dbReference type="PANTHER" id="PTHR46206">
    <property type="entry name" value="CYTOCHROME P450"/>
    <property type="match status" value="1"/>
</dbReference>
<keyword evidence="6" id="KW-0812">Transmembrane</keyword>
<feature type="transmembrane region" description="Helical" evidence="6">
    <location>
        <begin position="6"/>
        <end position="24"/>
    </location>
</feature>
<evidence type="ECO:0000256" key="4">
    <source>
        <dbReference type="ARBA" id="ARBA00023002"/>
    </source>
</evidence>
<comment type="cofactor">
    <cofactor evidence="1">
        <name>heme</name>
        <dbReference type="ChEBI" id="CHEBI:30413"/>
    </cofactor>
</comment>
<keyword evidence="6" id="KW-0472">Membrane</keyword>
<dbReference type="Gene3D" id="1.10.630.10">
    <property type="entry name" value="Cytochrome P450"/>
    <property type="match status" value="1"/>
</dbReference>
<dbReference type="Pfam" id="PF00067">
    <property type="entry name" value="p450"/>
    <property type="match status" value="1"/>
</dbReference>
<sequence length="422" mass="48581">MLESHHVVVAFLTLGLFVSGWLLTKLRRYWDKRIKFPNQAFKVPLLDRYLVVVTGRDMIDDILKAGDNELSHLQILREIFHVDTLLGHAVWETPYHIELVRGALTRHLSGMFGEVYDELARAFDDEIPASDDWVKVPTLEKALNIACRINNRLFIGLPLCRNEEWKELNIRLAIDFFAAAAKVNLFPRFMQRLVAWYLNPVRPSLKIALKHLEPVIYERVRKFKAREEDLVPLKLEDDFLTWMIQAAPKDSDRWLQPVDLATRLLEINMTSIHNPVRTTVSLAFTHAMINLASHPEYIEPLQKETESILKKDGWSKAAMGKMRMLDSFLKESQRVSSSNAISIRRIALKDFVFTNGTVIPAGTMVATSPSALHFDETFYLNPLEFDGFRSYRQRQLEGESLKHQMVTPAPNYVAFGAGKHAW</sequence>
<keyword evidence="4" id="KW-0560">Oxidoreductase</keyword>
<evidence type="ECO:0000256" key="2">
    <source>
        <dbReference type="ARBA" id="ARBA00010617"/>
    </source>
</evidence>
<proteinExistence type="inferred from homology"/>
<dbReference type="InterPro" id="IPR002403">
    <property type="entry name" value="Cyt_P450_E_grp-IV"/>
</dbReference>
<evidence type="ECO:0000256" key="1">
    <source>
        <dbReference type="ARBA" id="ARBA00001971"/>
    </source>
</evidence>
<evidence type="ECO:0000256" key="6">
    <source>
        <dbReference type="SAM" id="Phobius"/>
    </source>
</evidence>
<organism evidence="7 8">
    <name type="scientific">Marasmius crinis-equi</name>
    <dbReference type="NCBI Taxonomy" id="585013"/>
    <lineage>
        <taxon>Eukaryota</taxon>
        <taxon>Fungi</taxon>
        <taxon>Dikarya</taxon>
        <taxon>Basidiomycota</taxon>
        <taxon>Agaricomycotina</taxon>
        <taxon>Agaricomycetes</taxon>
        <taxon>Agaricomycetidae</taxon>
        <taxon>Agaricales</taxon>
        <taxon>Marasmiineae</taxon>
        <taxon>Marasmiaceae</taxon>
        <taxon>Marasmius</taxon>
    </lineage>
</organism>
<evidence type="ECO:0008006" key="9">
    <source>
        <dbReference type="Google" id="ProtNLM"/>
    </source>
</evidence>
<dbReference type="EMBL" id="JBAHYK010000462">
    <property type="protein sequence ID" value="KAL0573798.1"/>
    <property type="molecule type" value="Genomic_DNA"/>
</dbReference>
<dbReference type="PRINTS" id="PR00465">
    <property type="entry name" value="EP450IV"/>
</dbReference>
<keyword evidence="8" id="KW-1185">Reference proteome</keyword>
<reference evidence="7 8" key="1">
    <citation type="submission" date="2024-02" db="EMBL/GenBank/DDBJ databases">
        <title>A draft genome for the cacao thread blight pathogen Marasmius crinis-equi.</title>
        <authorList>
            <person name="Cohen S.P."/>
            <person name="Baruah I.K."/>
            <person name="Amoako-Attah I."/>
            <person name="Bukari Y."/>
            <person name="Meinhardt L.W."/>
            <person name="Bailey B.A."/>
        </authorList>
    </citation>
    <scope>NUCLEOTIDE SEQUENCE [LARGE SCALE GENOMIC DNA]</scope>
    <source>
        <strain evidence="7 8">GH-76</strain>
    </source>
</reference>
<evidence type="ECO:0000256" key="5">
    <source>
        <dbReference type="ARBA" id="ARBA00023004"/>
    </source>
</evidence>
<protein>
    <recommendedName>
        <fullName evidence="9">Cytochrome P450</fullName>
    </recommendedName>
</protein>
<comment type="similarity">
    <text evidence="2">Belongs to the cytochrome P450 family.</text>
</comment>
<dbReference type="InterPro" id="IPR001128">
    <property type="entry name" value="Cyt_P450"/>
</dbReference>
<accession>A0ABR3FF50</accession>
<comment type="caution">
    <text evidence="7">The sequence shown here is derived from an EMBL/GenBank/DDBJ whole genome shotgun (WGS) entry which is preliminary data.</text>
</comment>